<feature type="compositionally biased region" description="Polar residues" evidence="9">
    <location>
        <begin position="107"/>
        <end position="117"/>
    </location>
</feature>
<dbReference type="GO" id="GO:0008270">
    <property type="term" value="F:zinc ion binding"/>
    <property type="evidence" value="ECO:0007669"/>
    <property type="project" value="UniProtKB-KW"/>
</dbReference>
<keyword evidence="6" id="KW-0833">Ubl conjugation pathway</keyword>
<reference evidence="11 12" key="1">
    <citation type="journal article" date="2021" name="Plant Biotechnol. J.">
        <title>Multi-omics assisted identification of the key and species-specific regulatory components of drought-tolerant mechanisms in Gossypium stocksii.</title>
        <authorList>
            <person name="Yu D."/>
            <person name="Ke L."/>
            <person name="Zhang D."/>
            <person name="Wu Y."/>
            <person name="Sun Y."/>
            <person name="Mei J."/>
            <person name="Sun J."/>
            <person name="Sun Y."/>
        </authorList>
    </citation>
    <scope>NUCLEOTIDE SEQUENCE [LARGE SCALE GENOMIC DNA]</scope>
    <source>
        <strain evidence="12">cv. E1</strain>
        <tissue evidence="11">Leaf</tissue>
    </source>
</reference>
<dbReference type="OrthoDB" id="8062037at2759"/>
<name>A0A9D3USA4_9ROSI</name>
<evidence type="ECO:0000256" key="2">
    <source>
        <dbReference type="ARBA" id="ARBA00012483"/>
    </source>
</evidence>
<keyword evidence="12" id="KW-1185">Reference proteome</keyword>
<dbReference type="PROSITE" id="PS50089">
    <property type="entry name" value="ZF_RING_2"/>
    <property type="match status" value="1"/>
</dbReference>
<comment type="catalytic activity">
    <reaction evidence="1">
        <text>S-ubiquitinyl-[E2 ubiquitin-conjugating enzyme]-L-cysteine + [acceptor protein]-L-lysine = [E2 ubiquitin-conjugating enzyme]-L-cysteine + N(6)-ubiquitinyl-[acceptor protein]-L-lysine.</text>
        <dbReference type="EC" id="2.3.2.27"/>
    </reaction>
</comment>
<protein>
    <recommendedName>
        <fullName evidence="2">RING-type E3 ubiquitin transferase</fullName>
        <ecNumber evidence="2">2.3.2.27</ecNumber>
    </recommendedName>
</protein>
<dbReference type="GO" id="GO:0061630">
    <property type="term" value="F:ubiquitin protein ligase activity"/>
    <property type="evidence" value="ECO:0007669"/>
    <property type="project" value="UniProtKB-EC"/>
</dbReference>
<dbReference type="PANTHER" id="PTHR22937:SF136">
    <property type="entry name" value="RING-TYPE E3 UBIQUITIN TRANSFERASE"/>
    <property type="match status" value="1"/>
</dbReference>
<dbReference type="InterPro" id="IPR013083">
    <property type="entry name" value="Znf_RING/FYVE/PHD"/>
</dbReference>
<dbReference type="AlphaFoldDB" id="A0A9D3USA4"/>
<evidence type="ECO:0000256" key="5">
    <source>
        <dbReference type="ARBA" id="ARBA00022771"/>
    </source>
</evidence>
<feature type="compositionally biased region" description="Low complexity" evidence="9">
    <location>
        <begin position="64"/>
        <end position="73"/>
    </location>
</feature>
<keyword evidence="5 8" id="KW-0863">Zinc-finger</keyword>
<feature type="region of interest" description="Disordered" evidence="9">
    <location>
        <begin position="42"/>
        <end position="145"/>
    </location>
</feature>
<dbReference type="SMART" id="SM00184">
    <property type="entry name" value="RING"/>
    <property type="match status" value="1"/>
</dbReference>
<keyword evidence="3" id="KW-0808">Transferase</keyword>
<feature type="domain" description="RING-type" evidence="10">
    <location>
        <begin position="519"/>
        <end position="567"/>
    </location>
</feature>
<dbReference type="InterPro" id="IPR045191">
    <property type="entry name" value="MBR1/2-like"/>
</dbReference>
<dbReference type="SUPFAM" id="SSF57850">
    <property type="entry name" value="RING/U-box"/>
    <property type="match status" value="1"/>
</dbReference>
<gene>
    <name evidence="11" type="ORF">J1N35_034567</name>
</gene>
<evidence type="ECO:0000256" key="4">
    <source>
        <dbReference type="ARBA" id="ARBA00022723"/>
    </source>
</evidence>
<feature type="compositionally biased region" description="Low complexity" evidence="9">
    <location>
        <begin position="80"/>
        <end position="95"/>
    </location>
</feature>
<feature type="compositionally biased region" description="Basic and acidic residues" evidence="9">
    <location>
        <begin position="228"/>
        <end position="241"/>
    </location>
</feature>
<feature type="region of interest" description="Disordered" evidence="9">
    <location>
        <begin position="220"/>
        <end position="317"/>
    </location>
</feature>
<evidence type="ECO:0000256" key="7">
    <source>
        <dbReference type="ARBA" id="ARBA00022833"/>
    </source>
</evidence>
<dbReference type="EC" id="2.3.2.27" evidence="2"/>
<evidence type="ECO:0000256" key="9">
    <source>
        <dbReference type="SAM" id="MobiDB-lite"/>
    </source>
</evidence>
<evidence type="ECO:0000256" key="1">
    <source>
        <dbReference type="ARBA" id="ARBA00000900"/>
    </source>
</evidence>
<feature type="compositionally biased region" description="Low complexity" evidence="9">
    <location>
        <begin position="284"/>
        <end position="305"/>
    </location>
</feature>
<sequence>MDGYAGKRAVDGPVVHGKGSGRILKDHVNNRERNAQFCNRIGCSGRLNSSKGTPNGCSDKAKSTRSSYHSSSSGKEVIGNSSRVSSVVSNTRKSTMNPQKKLPCQLETDSSETSSIQDEPEVSELIPPPGKIQRGLHHEAQDADSRDVTVMEVGCSSVVSNARPRRKFIQRAGLGNQETLASPSVTLASQSASQASRSNTSKYGLRNLRCSSISDVVLTGCSSSDSSLSKKKDMVKKRNSDEEASSSARGKKLSGSSLEGRNNSSGHGVSISDSRRARNWPPNRDSTVASSVRSRRSNSSYVRGRLPNQTNGNSLSLNQSPIVMPLVPQSDIPNDLNAPVSTETVSTLVSPYSPAGSISEGLHSIMQSSPSEVGVNRTLVNRDSFRRYNMDGLAEVLLALQRIEQDEELTYEQLLVLETSFFLNGLDFYDQHRDMRLDIDNMSYEELLALEERMGNVSTGLSEEALSKCLKKSIYDTSSSEFANVSYEGEKDDVKCSICQVLFLYYFPLLCVFISSTHLCMERDDFAHLQEEYVNGDEVGRLQCEHGYHVACVQQWLRVKNWCPICKASAEKPHNLLHSPHD</sequence>
<evidence type="ECO:0000256" key="3">
    <source>
        <dbReference type="ARBA" id="ARBA00022679"/>
    </source>
</evidence>
<evidence type="ECO:0000259" key="10">
    <source>
        <dbReference type="PROSITE" id="PS50089"/>
    </source>
</evidence>
<organism evidence="11 12">
    <name type="scientific">Gossypium stocksii</name>
    <dbReference type="NCBI Taxonomy" id="47602"/>
    <lineage>
        <taxon>Eukaryota</taxon>
        <taxon>Viridiplantae</taxon>
        <taxon>Streptophyta</taxon>
        <taxon>Embryophyta</taxon>
        <taxon>Tracheophyta</taxon>
        <taxon>Spermatophyta</taxon>
        <taxon>Magnoliopsida</taxon>
        <taxon>eudicotyledons</taxon>
        <taxon>Gunneridae</taxon>
        <taxon>Pentapetalae</taxon>
        <taxon>rosids</taxon>
        <taxon>malvids</taxon>
        <taxon>Malvales</taxon>
        <taxon>Malvaceae</taxon>
        <taxon>Malvoideae</taxon>
        <taxon>Gossypium</taxon>
    </lineage>
</organism>
<evidence type="ECO:0000256" key="6">
    <source>
        <dbReference type="ARBA" id="ARBA00022786"/>
    </source>
</evidence>
<feature type="compositionally biased region" description="Polar residues" evidence="9">
    <location>
        <begin position="307"/>
        <end position="317"/>
    </location>
</feature>
<evidence type="ECO:0000256" key="8">
    <source>
        <dbReference type="PROSITE-ProRule" id="PRU00175"/>
    </source>
</evidence>
<feature type="compositionally biased region" description="Basic and acidic residues" evidence="9">
    <location>
        <begin position="136"/>
        <end position="145"/>
    </location>
</feature>
<evidence type="ECO:0000313" key="11">
    <source>
        <dbReference type="EMBL" id="KAH1056502.1"/>
    </source>
</evidence>
<feature type="compositionally biased region" description="Polar residues" evidence="9">
    <location>
        <begin position="254"/>
        <end position="267"/>
    </location>
</feature>
<dbReference type="Proteomes" id="UP000828251">
    <property type="component" value="Unassembled WGS sequence"/>
</dbReference>
<proteinExistence type="predicted"/>
<feature type="region of interest" description="Disordered" evidence="9">
    <location>
        <begin position="1"/>
        <end position="22"/>
    </location>
</feature>
<accession>A0A9D3USA4</accession>
<keyword evidence="4" id="KW-0479">Metal-binding</keyword>
<dbReference type="InterPro" id="IPR001841">
    <property type="entry name" value="Znf_RING"/>
</dbReference>
<dbReference type="EMBL" id="JAIQCV010000010">
    <property type="protein sequence ID" value="KAH1056502.1"/>
    <property type="molecule type" value="Genomic_DNA"/>
</dbReference>
<dbReference type="Pfam" id="PF13639">
    <property type="entry name" value="zf-RING_2"/>
    <property type="match status" value="1"/>
</dbReference>
<feature type="compositionally biased region" description="Polar residues" evidence="9">
    <location>
        <begin position="46"/>
        <end position="56"/>
    </location>
</feature>
<keyword evidence="7" id="KW-0862">Zinc</keyword>
<dbReference type="PANTHER" id="PTHR22937">
    <property type="entry name" value="E3 UBIQUITIN-PROTEIN LIGASE RNF165"/>
    <property type="match status" value="1"/>
</dbReference>
<dbReference type="Gene3D" id="3.30.40.10">
    <property type="entry name" value="Zinc/RING finger domain, C3HC4 (zinc finger)"/>
    <property type="match status" value="1"/>
</dbReference>
<evidence type="ECO:0000313" key="12">
    <source>
        <dbReference type="Proteomes" id="UP000828251"/>
    </source>
</evidence>
<comment type="caution">
    <text evidence="11">The sequence shown here is derived from an EMBL/GenBank/DDBJ whole genome shotgun (WGS) entry which is preliminary data.</text>
</comment>